<proteinExistence type="predicted"/>
<keyword evidence="2" id="KW-1185">Reference proteome</keyword>
<sequence length="72" mass="7653">MDMHITGCLFECQGQQGPLIRTHLGTLLTGGPPPKGLSPVLLCEALSEVEATSCLREALRALLRAVELLADP</sequence>
<dbReference type="EMBL" id="LGRX02010204">
    <property type="protein sequence ID" value="KAK3270773.1"/>
    <property type="molecule type" value="Genomic_DNA"/>
</dbReference>
<organism evidence="1 2">
    <name type="scientific">Cymbomonas tetramitiformis</name>
    <dbReference type="NCBI Taxonomy" id="36881"/>
    <lineage>
        <taxon>Eukaryota</taxon>
        <taxon>Viridiplantae</taxon>
        <taxon>Chlorophyta</taxon>
        <taxon>Pyramimonadophyceae</taxon>
        <taxon>Pyramimonadales</taxon>
        <taxon>Pyramimonadaceae</taxon>
        <taxon>Cymbomonas</taxon>
    </lineage>
</organism>
<comment type="caution">
    <text evidence="1">The sequence shown here is derived from an EMBL/GenBank/DDBJ whole genome shotgun (WGS) entry which is preliminary data.</text>
</comment>
<reference evidence="1 2" key="1">
    <citation type="journal article" date="2015" name="Genome Biol. Evol.">
        <title>Comparative Genomics of a Bacterivorous Green Alga Reveals Evolutionary Causalities and Consequences of Phago-Mixotrophic Mode of Nutrition.</title>
        <authorList>
            <person name="Burns J.A."/>
            <person name="Paasch A."/>
            <person name="Narechania A."/>
            <person name="Kim E."/>
        </authorList>
    </citation>
    <scope>NUCLEOTIDE SEQUENCE [LARGE SCALE GENOMIC DNA]</scope>
    <source>
        <strain evidence="1 2">PLY_AMNH</strain>
    </source>
</reference>
<protein>
    <submittedName>
        <fullName evidence="1">Uncharacterized protein</fullName>
    </submittedName>
</protein>
<name>A0AAE0G3Q6_9CHLO</name>
<accession>A0AAE0G3Q6</accession>
<gene>
    <name evidence="1" type="ORF">CYMTET_20840</name>
</gene>
<evidence type="ECO:0000313" key="1">
    <source>
        <dbReference type="EMBL" id="KAK3270773.1"/>
    </source>
</evidence>
<feature type="non-terminal residue" evidence="1">
    <location>
        <position position="72"/>
    </location>
</feature>
<dbReference type="AlphaFoldDB" id="A0AAE0G3Q6"/>
<evidence type="ECO:0000313" key="2">
    <source>
        <dbReference type="Proteomes" id="UP001190700"/>
    </source>
</evidence>
<dbReference type="Proteomes" id="UP001190700">
    <property type="component" value="Unassembled WGS sequence"/>
</dbReference>